<dbReference type="FunFam" id="2.40.10.10:FF:000006">
    <property type="entry name" value="Serine proteinase stubble"/>
    <property type="match status" value="1"/>
</dbReference>
<dbReference type="Gene3D" id="2.40.10.10">
    <property type="entry name" value="Trypsin-like serine proteases"/>
    <property type="match status" value="1"/>
</dbReference>
<accession>A0A9D4NTI2</accession>
<reference evidence="8" key="2">
    <citation type="journal article" date="2021" name="World Allergy Organ. J.">
        <title>Chromosome-level assembly of Dermatophagoides farinae genome and transcriptome reveals two novel allergens Der f 37 and Der f 39.</title>
        <authorList>
            <person name="Chen J."/>
            <person name="Cai Z."/>
            <person name="Fan D."/>
            <person name="Hu J."/>
            <person name="Hou Y."/>
            <person name="He Y."/>
            <person name="Zhang Z."/>
            <person name="Zhao Z."/>
            <person name="Gao P."/>
            <person name="Hu W."/>
            <person name="Sun J."/>
            <person name="Li J."/>
            <person name="Ji K."/>
        </authorList>
    </citation>
    <scope>NUCLEOTIDE SEQUENCE</scope>
    <source>
        <strain evidence="8">JKM2019</strain>
    </source>
</reference>
<dbReference type="InterPro" id="IPR001254">
    <property type="entry name" value="Trypsin_dom"/>
</dbReference>
<organism evidence="8">
    <name type="scientific">Dermatophagoides farinae</name>
    <name type="common">American house dust mite</name>
    <dbReference type="NCBI Taxonomy" id="6954"/>
    <lineage>
        <taxon>Eukaryota</taxon>
        <taxon>Metazoa</taxon>
        <taxon>Ecdysozoa</taxon>
        <taxon>Arthropoda</taxon>
        <taxon>Chelicerata</taxon>
        <taxon>Arachnida</taxon>
        <taxon>Acari</taxon>
        <taxon>Acariformes</taxon>
        <taxon>Sarcoptiformes</taxon>
        <taxon>Astigmata</taxon>
        <taxon>Psoroptidia</taxon>
        <taxon>Analgoidea</taxon>
        <taxon>Pyroglyphidae</taxon>
        <taxon>Dermatophagoidinae</taxon>
        <taxon>Dermatophagoides</taxon>
    </lineage>
</organism>
<feature type="region of interest" description="Disordered" evidence="6">
    <location>
        <begin position="267"/>
        <end position="296"/>
    </location>
</feature>
<dbReference type="GO" id="GO:0006508">
    <property type="term" value="P:proteolysis"/>
    <property type="evidence" value="ECO:0007669"/>
    <property type="project" value="UniProtKB-KW"/>
</dbReference>
<evidence type="ECO:0000256" key="5">
    <source>
        <dbReference type="RuleBase" id="RU363034"/>
    </source>
</evidence>
<name>A0A9D4NTI2_DERFA</name>
<evidence type="ECO:0000256" key="6">
    <source>
        <dbReference type="SAM" id="MobiDB-lite"/>
    </source>
</evidence>
<dbReference type="InterPro" id="IPR033116">
    <property type="entry name" value="TRYPSIN_SER"/>
</dbReference>
<feature type="region of interest" description="Disordered" evidence="6">
    <location>
        <begin position="342"/>
        <end position="393"/>
    </location>
</feature>
<feature type="domain" description="Peptidase S1" evidence="7">
    <location>
        <begin position="815"/>
        <end position="1055"/>
    </location>
</feature>
<dbReference type="CDD" id="cd00190">
    <property type="entry name" value="Tryp_SPc"/>
    <property type="match status" value="1"/>
</dbReference>
<evidence type="ECO:0000313" key="8">
    <source>
        <dbReference type="EMBL" id="KAH7637490.1"/>
    </source>
</evidence>
<dbReference type="InterPro" id="IPR009003">
    <property type="entry name" value="Peptidase_S1_PA"/>
</dbReference>
<feature type="region of interest" description="Disordered" evidence="6">
    <location>
        <begin position="24"/>
        <end position="48"/>
    </location>
</feature>
<feature type="compositionally biased region" description="Low complexity" evidence="6">
    <location>
        <begin position="351"/>
        <end position="375"/>
    </location>
</feature>
<evidence type="ECO:0000256" key="2">
    <source>
        <dbReference type="ARBA" id="ARBA00022801"/>
    </source>
</evidence>
<reference evidence="8" key="1">
    <citation type="submission" date="2020-06" db="EMBL/GenBank/DDBJ databases">
        <authorList>
            <person name="Ji K."/>
            <person name="Li J."/>
        </authorList>
    </citation>
    <scope>NUCLEOTIDE SEQUENCE</scope>
    <source>
        <strain evidence="8">JKM2019</strain>
        <tissue evidence="8">Whole body</tissue>
    </source>
</reference>
<dbReference type="InterPro" id="IPR001314">
    <property type="entry name" value="Peptidase_S1A"/>
</dbReference>
<feature type="compositionally biased region" description="Low complexity" evidence="6">
    <location>
        <begin position="614"/>
        <end position="652"/>
    </location>
</feature>
<dbReference type="PROSITE" id="PS50240">
    <property type="entry name" value="TRYPSIN_DOM"/>
    <property type="match status" value="1"/>
</dbReference>
<feature type="compositionally biased region" description="Low complexity" evidence="6">
    <location>
        <begin position="190"/>
        <end position="209"/>
    </location>
</feature>
<dbReference type="PRINTS" id="PR00722">
    <property type="entry name" value="CHYMOTRYPSIN"/>
</dbReference>
<keyword evidence="1 5" id="KW-0645">Protease</keyword>
<feature type="region of interest" description="Disordered" evidence="6">
    <location>
        <begin position="169"/>
        <end position="210"/>
    </location>
</feature>
<evidence type="ECO:0000256" key="1">
    <source>
        <dbReference type="ARBA" id="ARBA00022670"/>
    </source>
</evidence>
<evidence type="ECO:0000256" key="3">
    <source>
        <dbReference type="ARBA" id="ARBA00022825"/>
    </source>
</evidence>
<feature type="region of interest" description="Disordered" evidence="6">
    <location>
        <begin position="102"/>
        <end position="156"/>
    </location>
</feature>
<sequence length="1056" mass="114618">MVMARVVLVNNHKPDEMLAEKYRAAKPPKPCSGRRISGSSGGIGNKKNDNHNGQMSLFGGVCMFQYECLQLNGEPIGYCFNSYLVGTCCKLPENLRLPTMEPEIPSSSVSTILPTSTTTTTTKTIPSSSSIKPTTRKFSLSTTPKPLSTTAIESDYSNNKNKTKVVTSHFVPNNNGQLNLEDNEQNKPSQQQQQKLDPPISIDIQSSSPLEHLDPNEFIEIIEDNHQIQSQQQVTRNLTVFKPNVAAVEQFDNNTRVSLIPSSSSTTVIISSTSPSTTATTSSTTFSTPPPSSTTTTAPILVALNREESNSTTTTTTMSPLLPSSTTLKSIYENPEIMINSSSTQQTIVESSSKPATLTTTTTSTTQSSIPIETSPHSESTQSKNQSITTSSPSIIETTTTTAATATTVKIESNKPRPHPIDVWIDLENTNISDIWTLPEQETLPPPPSSSSDETIALATSIPLDIDEQITVKAQPTNDQSEITLVPNDFIETTTAKLIPIDFGLVNQSQSEEIISVDESIITTLAPATTTTTIIDEEKIERPMTVTTRSPTSTTAISVASTTSNVLDPHSNANTTTVNTTNNVAPGTIMQDGWILTATTIIPKPSIIEEQQQNSTTTTTTSSSSSSSSSTSTTATPITTTPSPTIPNSSANNMTTFITQIPVSSSTILTTTEKPIETSSSPSSMTNNTTISTTLQVPTTTMAITSRLPIMTTISTLTSNKYKPSIINQKPTTIITGAIDEHRPIPAVGSFVTIAPLINSTTSTTIRSPTVITKLTSIWTTSSTASTTTTKRPMSSSEMLPFICGRRQISPKGRIVGGTQSAYGEWPWMVSLRQWKKNAFLHKCGAALLNEYWVITAAHCVENVSPTDLLLRLGEYDISTDTEPHSHIERRIQIIAPHPKFDPRTFEYDLALLRFYEPIRFQKNIIPICLPEHNETYVGRWATVTGWGRLHEDGPLPNVIQHVDVPIITNKDCESMYRRAGYIEDIPNIFVCAGLAKGTKDSCEGDSGGPLVIEDQGRWSLVGVISWGIGCALPNQPGVYTRITAFSRWINQIIAF</sequence>
<dbReference type="EMBL" id="SDOV01000008">
    <property type="protein sequence ID" value="KAH7637490.1"/>
    <property type="molecule type" value="Genomic_DNA"/>
</dbReference>
<dbReference type="PANTHER" id="PTHR24253:SF88">
    <property type="entry name" value="NOTOPLEURAL, ISOFORM A"/>
    <property type="match status" value="1"/>
</dbReference>
<dbReference type="InterPro" id="IPR043504">
    <property type="entry name" value="Peptidase_S1_PA_chymotrypsin"/>
</dbReference>
<dbReference type="SUPFAM" id="SSF50494">
    <property type="entry name" value="Trypsin-like serine proteases"/>
    <property type="match status" value="1"/>
</dbReference>
<feature type="compositionally biased region" description="Polar residues" evidence="6">
    <location>
        <begin position="377"/>
        <end position="386"/>
    </location>
</feature>
<dbReference type="InterPro" id="IPR018114">
    <property type="entry name" value="TRYPSIN_HIS"/>
</dbReference>
<keyword evidence="3 5" id="KW-0720">Serine protease</keyword>
<dbReference type="Proteomes" id="UP000828236">
    <property type="component" value="Unassembled WGS sequence"/>
</dbReference>
<feature type="compositionally biased region" description="Polar residues" evidence="6">
    <location>
        <begin position="169"/>
        <end position="180"/>
    </location>
</feature>
<dbReference type="PANTHER" id="PTHR24253">
    <property type="entry name" value="TRANSMEMBRANE PROTEASE SERINE"/>
    <property type="match status" value="1"/>
</dbReference>
<dbReference type="AlphaFoldDB" id="A0A9D4NTI2"/>
<comment type="caution">
    <text evidence="8">The sequence shown here is derived from an EMBL/GenBank/DDBJ whole genome shotgun (WGS) entry which is preliminary data.</text>
</comment>
<protein>
    <submittedName>
        <fullName evidence="8">Trypsin-like serine protease 3</fullName>
    </submittedName>
</protein>
<dbReference type="PROSITE" id="PS00135">
    <property type="entry name" value="TRYPSIN_SER"/>
    <property type="match status" value="1"/>
</dbReference>
<dbReference type="Pfam" id="PF00089">
    <property type="entry name" value="Trypsin"/>
    <property type="match status" value="1"/>
</dbReference>
<feature type="region of interest" description="Disordered" evidence="6">
    <location>
        <begin position="606"/>
        <end position="652"/>
    </location>
</feature>
<evidence type="ECO:0000256" key="4">
    <source>
        <dbReference type="ARBA" id="ARBA00023157"/>
    </source>
</evidence>
<keyword evidence="4" id="KW-1015">Disulfide bond</keyword>
<proteinExistence type="predicted"/>
<gene>
    <name evidence="8" type="ORF">HUG17_8594</name>
</gene>
<keyword evidence="2 5" id="KW-0378">Hydrolase</keyword>
<dbReference type="GO" id="GO:0004252">
    <property type="term" value="F:serine-type endopeptidase activity"/>
    <property type="evidence" value="ECO:0007669"/>
    <property type="project" value="InterPro"/>
</dbReference>
<dbReference type="PROSITE" id="PS00134">
    <property type="entry name" value="TRYPSIN_HIS"/>
    <property type="match status" value="1"/>
</dbReference>
<dbReference type="SMART" id="SM00020">
    <property type="entry name" value="Tryp_SPc"/>
    <property type="match status" value="1"/>
</dbReference>
<evidence type="ECO:0000259" key="7">
    <source>
        <dbReference type="PROSITE" id="PS50240"/>
    </source>
</evidence>
<feature type="compositionally biased region" description="Low complexity" evidence="6">
    <location>
        <begin position="104"/>
        <end position="150"/>
    </location>
</feature>